<reference evidence="1 2" key="1">
    <citation type="journal article" date="2012" name="BMC Genomics">
        <title>Sequencing the genome of Marssonina brunnea reveals fungus-poplar co-evolution.</title>
        <authorList>
            <person name="Zhu S."/>
            <person name="Cao Y.-Z."/>
            <person name="Jiang C."/>
            <person name="Tan B.-Y."/>
            <person name="Wang Z."/>
            <person name="Feng S."/>
            <person name="Zhang L."/>
            <person name="Su X.-H."/>
            <person name="Brejova B."/>
            <person name="Vinar T."/>
            <person name="Xu M."/>
            <person name="Wang M.-X."/>
            <person name="Zhang S.-G."/>
            <person name="Huang M.-R."/>
            <person name="Wu R."/>
            <person name="Zhou Y."/>
        </authorList>
    </citation>
    <scope>NUCLEOTIDE SEQUENCE [LARGE SCALE GENOMIC DNA]</scope>
    <source>
        <strain evidence="1 2">MB_m1</strain>
    </source>
</reference>
<organism evidence="1 2">
    <name type="scientific">Marssonina brunnea f. sp. multigermtubi (strain MB_m1)</name>
    <name type="common">Marssonina leaf spot fungus</name>
    <dbReference type="NCBI Taxonomy" id="1072389"/>
    <lineage>
        <taxon>Eukaryota</taxon>
        <taxon>Fungi</taxon>
        <taxon>Dikarya</taxon>
        <taxon>Ascomycota</taxon>
        <taxon>Pezizomycotina</taxon>
        <taxon>Leotiomycetes</taxon>
        <taxon>Helotiales</taxon>
        <taxon>Drepanopezizaceae</taxon>
        <taxon>Drepanopeziza</taxon>
    </lineage>
</organism>
<gene>
    <name evidence="1" type="ORF">MBM_01071</name>
</gene>
<dbReference type="HOGENOM" id="CLU_1086168_0_0_1"/>
<accession>K1Y5D2</accession>
<protein>
    <submittedName>
        <fullName evidence="1">Uncharacterized protein</fullName>
    </submittedName>
</protein>
<dbReference type="AlphaFoldDB" id="K1Y5D2"/>
<keyword evidence="2" id="KW-1185">Reference proteome</keyword>
<dbReference type="Proteomes" id="UP000006753">
    <property type="component" value="Unassembled WGS sequence"/>
</dbReference>
<evidence type="ECO:0000313" key="1">
    <source>
        <dbReference type="EMBL" id="EKD20389.1"/>
    </source>
</evidence>
<name>K1Y5D2_MARBU</name>
<sequence>MYFFDFVGAYTGRSELLSTASSSSTSSTTANSLPHIRIRTTNFFDLFAEQFEPHTSLPAPDTLPRTFLTPYASISYFSYATPRCKTSILALFHQNQGTRAFGLQNNSDALALLKQILEMRAFAKPASGSDTSEGDTIGGPGAIRRPAIERAIEPTSGPASGPAIGRLAIERAIEPTSGPASGPAIRRQASGPAIGPARSAIEGIVSFDQGTFGVLLLRYFEAITSHTNYEAPSLLVTLAATFEATSSANCATSTTY</sequence>
<evidence type="ECO:0000313" key="2">
    <source>
        <dbReference type="Proteomes" id="UP000006753"/>
    </source>
</evidence>
<dbReference type="InParanoid" id="K1Y5D2"/>
<proteinExistence type="predicted"/>
<dbReference type="EMBL" id="JH921429">
    <property type="protein sequence ID" value="EKD20389.1"/>
    <property type="molecule type" value="Genomic_DNA"/>
</dbReference>
<dbReference type="KEGG" id="mbe:MBM_01071"/>